<feature type="region of interest" description="Disordered" evidence="1">
    <location>
        <begin position="319"/>
        <end position="343"/>
    </location>
</feature>
<dbReference type="GO" id="GO:0005524">
    <property type="term" value="F:ATP binding"/>
    <property type="evidence" value="ECO:0007669"/>
    <property type="project" value="InterPro"/>
</dbReference>
<dbReference type="OrthoDB" id="196847at2759"/>
<dbReference type="PANTHER" id="PTHR45007">
    <property type="entry name" value="CARBOXYLASE, PUTATIVE (AFU_ORTHOLOGUE AFUA_5G07570)-RELATED"/>
    <property type="match status" value="1"/>
</dbReference>
<dbReference type="EMBL" id="KV417526">
    <property type="protein sequence ID" value="KZP24446.1"/>
    <property type="molecule type" value="Genomic_DNA"/>
</dbReference>
<dbReference type="PANTHER" id="PTHR45007:SF1">
    <property type="entry name" value="CARBOXYLASE, PUTATIVE (AFU_ORTHOLOGUE AFUA_5G07570)-RELATED"/>
    <property type="match status" value="1"/>
</dbReference>
<proteinExistence type="predicted"/>
<accession>A0A166MY13</accession>
<reference evidence="3 4" key="1">
    <citation type="journal article" date="2016" name="Mol. Biol. Evol.">
        <title>Comparative Genomics of Early-Diverging Mushroom-Forming Fungi Provides Insights into the Origins of Lignocellulose Decay Capabilities.</title>
        <authorList>
            <person name="Nagy L.G."/>
            <person name="Riley R."/>
            <person name="Tritt A."/>
            <person name="Adam C."/>
            <person name="Daum C."/>
            <person name="Floudas D."/>
            <person name="Sun H."/>
            <person name="Yadav J.S."/>
            <person name="Pangilinan J."/>
            <person name="Larsson K.H."/>
            <person name="Matsuura K."/>
            <person name="Barry K."/>
            <person name="Labutti K."/>
            <person name="Kuo R."/>
            <person name="Ohm R.A."/>
            <person name="Bhattacharya S.S."/>
            <person name="Shirouzu T."/>
            <person name="Yoshinaga Y."/>
            <person name="Martin F.M."/>
            <person name="Grigoriev I.V."/>
            <person name="Hibbett D.S."/>
        </authorList>
    </citation>
    <scope>NUCLEOTIDE SEQUENCE [LARGE SCALE GENOMIC DNA]</scope>
    <source>
        <strain evidence="3 4">CBS 109695</strain>
    </source>
</reference>
<protein>
    <recommendedName>
        <fullName evidence="2">Carbamoyl phosphate synthase ATP-binding domain-containing protein</fullName>
    </recommendedName>
</protein>
<name>A0A166MY13_9AGAM</name>
<evidence type="ECO:0000259" key="2">
    <source>
        <dbReference type="PROSITE" id="PS00867"/>
    </source>
</evidence>
<dbReference type="STRING" id="436010.A0A166MY13"/>
<dbReference type="InterPro" id="IPR013815">
    <property type="entry name" value="ATP_grasp_subdomain_1"/>
</dbReference>
<organism evidence="3 4">
    <name type="scientific">Athelia psychrophila</name>
    <dbReference type="NCBI Taxonomy" id="1759441"/>
    <lineage>
        <taxon>Eukaryota</taxon>
        <taxon>Fungi</taxon>
        <taxon>Dikarya</taxon>
        <taxon>Basidiomycota</taxon>
        <taxon>Agaricomycotina</taxon>
        <taxon>Agaricomycetes</taxon>
        <taxon>Agaricomycetidae</taxon>
        <taxon>Atheliales</taxon>
        <taxon>Atheliaceae</taxon>
        <taxon>Athelia</taxon>
    </lineage>
</organism>
<evidence type="ECO:0000256" key="1">
    <source>
        <dbReference type="SAM" id="MobiDB-lite"/>
    </source>
</evidence>
<dbReference type="PROSITE" id="PS00867">
    <property type="entry name" value="CPSASE_2"/>
    <property type="match status" value="1"/>
</dbReference>
<feature type="domain" description="Carbamoyl phosphate synthase ATP-binding" evidence="2">
    <location>
        <begin position="159"/>
        <end position="166"/>
    </location>
</feature>
<dbReference type="AlphaFoldDB" id="A0A166MY13"/>
<dbReference type="Pfam" id="PF02786">
    <property type="entry name" value="CPSase_L_D2"/>
    <property type="match status" value="1"/>
</dbReference>
<dbReference type="Proteomes" id="UP000076532">
    <property type="component" value="Unassembled WGS sequence"/>
</dbReference>
<dbReference type="SUPFAM" id="SSF56059">
    <property type="entry name" value="Glutathione synthetase ATP-binding domain-like"/>
    <property type="match status" value="1"/>
</dbReference>
<gene>
    <name evidence="3" type="ORF">FIBSPDRAFT_951206</name>
</gene>
<dbReference type="Gene3D" id="3.30.470.20">
    <property type="entry name" value="ATP-grasp fold, B domain"/>
    <property type="match status" value="1"/>
</dbReference>
<keyword evidence="4" id="KW-1185">Reference proteome</keyword>
<dbReference type="Gene3D" id="3.30.1490.20">
    <property type="entry name" value="ATP-grasp fold, A domain"/>
    <property type="match status" value="1"/>
</dbReference>
<dbReference type="InterPro" id="IPR005479">
    <property type="entry name" value="CPAse_ATP-bd"/>
</dbReference>
<evidence type="ECO:0000313" key="4">
    <source>
        <dbReference type="Proteomes" id="UP000076532"/>
    </source>
</evidence>
<sequence length="343" mass="37170">MRVVSSEEGVEKAFKEFARINMLHPLATHPTLRIAVMIKALDCGGGRRIRVVRAEEDIEEAFKQRKPRRPAVSREGAIWTGWMHIEVHIVGDATETGPPMRTATQLAAAVFQKVAEVNGALHHLPPSHEIQLSPAPRLDEDGTGTFEYLVNFHNGERVFLEINPRILVKHTVTASMVPHKAAPYNCASLLKTPPRTSVSPLSSIVWPEGRGARVDTWLSGVLSCIVGTEVYSLLGKIVVVRGRDLGEATQRAGVEKVPSVGISGSREMQPGAIFHLVLSPHGSKGTSDAKKHALTLASIAYNAFPTHLSGTLQSTFSPSPLALRSSKDSPLPASQLAHLTLRT</sequence>
<evidence type="ECO:0000313" key="3">
    <source>
        <dbReference type="EMBL" id="KZP24446.1"/>
    </source>
</evidence>